<reference evidence="3" key="2">
    <citation type="submission" date="2023-04" db="EMBL/GenBank/DDBJ databases">
        <authorList>
            <person name="Bruccoleri R.E."/>
            <person name="Oakeley E.J."/>
            <person name="Faust A.-M."/>
            <person name="Dessus-Babus S."/>
            <person name="Altorfer M."/>
            <person name="Burckhardt D."/>
            <person name="Oertli M."/>
            <person name="Naumann U."/>
            <person name="Petersen F."/>
            <person name="Wong J."/>
        </authorList>
    </citation>
    <scope>NUCLEOTIDE SEQUENCE</scope>
    <source>
        <strain evidence="3">GSM-AAB239-AS_SAM_17_03QT</strain>
        <tissue evidence="3">Leaf</tissue>
    </source>
</reference>
<dbReference type="AlphaFoldDB" id="A0AAX6F1I8"/>
<dbReference type="SUPFAM" id="SSF55315">
    <property type="entry name" value="L30e-like"/>
    <property type="match status" value="1"/>
</dbReference>
<protein>
    <recommendedName>
        <fullName evidence="2">Ribosomal protein eL8/eL30/eS12/Gadd45 domain-containing protein</fullName>
    </recommendedName>
</protein>
<evidence type="ECO:0000259" key="2">
    <source>
        <dbReference type="Pfam" id="PF01248"/>
    </source>
</evidence>
<dbReference type="InterPro" id="IPR004038">
    <property type="entry name" value="Ribosomal_eL8/eL30/eS12/Gad45"/>
</dbReference>
<reference evidence="3" key="1">
    <citation type="journal article" date="2023" name="GigaByte">
        <title>Genome assembly of the bearded iris, Iris pallida Lam.</title>
        <authorList>
            <person name="Bruccoleri R.E."/>
            <person name="Oakeley E.J."/>
            <person name="Faust A.M.E."/>
            <person name="Altorfer M."/>
            <person name="Dessus-Babus S."/>
            <person name="Burckhardt D."/>
            <person name="Oertli M."/>
            <person name="Naumann U."/>
            <person name="Petersen F."/>
            <person name="Wong J."/>
        </authorList>
    </citation>
    <scope>NUCLEOTIDE SEQUENCE</scope>
    <source>
        <strain evidence="3">GSM-AAB239-AS_SAM_17_03QT</strain>
    </source>
</reference>
<sequence>MPKRRKSLNSVDKQRDRDPQQQSSPECYEGERLDNVLANLLKSVELAKLSKTGQLPEKIWIKQQFAIGVNDVTRVLERMPPSEGKRDVPTKEVANSPLRRAPLVPLQAVLLASDCSPQLLSKHIPILASSRNVPVIFVKDKKGGSLRLGELVNLKTAIAIGVKDKGSCINRAIDEVLLGQATSH</sequence>
<proteinExistence type="predicted"/>
<dbReference type="PANTHER" id="PTHR47903">
    <property type="entry name" value="OS07G0636400 PROTEIN"/>
    <property type="match status" value="1"/>
</dbReference>
<dbReference type="Proteomes" id="UP001140949">
    <property type="component" value="Unassembled WGS sequence"/>
</dbReference>
<dbReference type="PANTHER" id="PTHR47903:SF2">
    <property type="entry name" value="OS07G0636400 PROTEIN"/>
    <property type="match status" value="1"/>
</dbReference>
<accession>A0AAX6F1I8</accession>
<dbReference type="Pfam" id="PF01248">
    <property type="entry name" value="Ribosomal_L7Ae"/>
    <property type="match status" value="1"/>
</dbReference>
<organism evidence="3 4">
    <name type="scientific">Iris pallida</name>
    <name type="common">Sweet iris</name>
    <dbReference type="NCBI Taxonomy" id="29817"/>
    <lineage>
        <taxon>Eukaryota</taxon>
        <taxon>Viridiplantae</taxon>
        <taxon>Streptophyta</taxon>
        <taxon>Embryophyta</taxon>
        <taxon>Tracheophyta</taxon>
        <taxon>Spermatophyta</taxon>
        <taxon>Magnoliopsida</taxon>
        <taxon>Liliopsida</taxon>
        <taxon>Asparagales</taxon>
        <taxon>Iridaceae</taxon>
        <taxon>Iridoideae</taxon>
        <taxon>Irideae</taxon>
        <taxon>Iris</taxon>
    </lineage>
</organism>
<evidence type="ECO:0000313" key="4">
    <source>
        <dbReference type="Proteomes" id="UP001140949"/>
    </source>
</evidence>
<feature type="domain" description="Ribosomal protein eL8/eL30/eS12/Gadd45" evidence="2">
    <location>
        <begin position="107"/>
        <end position="166"/>
    </location>
</feature>
<feature type="region of interest" description="Disordered" evidence="1">
    <location>
        <begin position="1"/>
        <end position="28"/>
    </location>
</feature>
<comment type="caution">
    <text evidence="3">The sequence shown here is derived from an EMBL/GenBank/DDBJ whole genome shotgun (WGS) entry which is preliminary data.</text>
</comment>
<name>A0AAX6F1I8_IRIPA</name>
<keyword evidence="4" id="KW-1185">Reference proteome</keyword>
<dbReference type="InterPro" id="IPR029064">
    <property type="entry name" value="Ribosomal_eL30-like_sf"/>
</dbReference>
<gene>
    <name evidence="3" type="ORF">M6B38_158630</name>
</gene>
<evidence type="ECO:0000313" key="3">
    <source>
        <dbReference type="EMBL" id="KAJ6810272.1"/>
    </source>
</evidence>
<evidence type="ECO:0000256" key="1">
    <source>
        <dbReference type="SAM" id="MobiDB-lite"/>
    </source>
</evidence>
<dbReference type="Gene3D" id="3.30.1330.30">
    <property type="match status" value="1"/>
</dbReference>
<dbReference type="EMBL" id="JANAVB010032616">
    <property type="protein sequence ID" value="KAJ6810272.1"/>
    <property type="molecule type" value="Genomic_DNA"/>
</dbReference>